<name>A0A803VGA9_FICAL</name>
<keyword evidence="7" id="KW-0597">Phosphoprotein</keyword>
<dbReference type="PANTHER" id="PTHR15454:SF35">
    <property type="entry name" value="NISCHARIN"/>
    <property type="match status" value="1"/>
</dbReference>
<dbReference type="FunFam" id="3.80.10.10:FF:000109">
    <property type="entry name" value="nischarin isoform X1"/>
    <property type="match status" value="1"/>
</dbReference>
<reference evidence="21" key="2">
    <citation type="submission" date="2025-08" db="UniProtKB">
        <authorList>
            <consortium name="Ensembl"/>
        </authorList>
    </citation>
    <scope>IDENTIFICATION</scope>
</reference>
<dbReference type="SMART" id="SM00312">
    <property type="entry name" value="PX"/>
    <property type="match status" value="1"/>
</dbReference>
<feature type="domain" description="PX" evidence="20">
    <location>
        <begin position="9"/>
        <end position="120"/>
    </location>
</feature>
<dbReference type="InterPro" id="IPR001683">
    <property type="entry name" value="PX_dom"/>
</dbReference>
<dbReference type="Pfam" id="PF25625">
    <property type="entry name" value="PH_NISCH_C"/>
    <property type="match status" value="1"/>
</dbReference>
<proteinExistence type="predicted"/>
<keyword evidence="8" id="KW-0433">Leucine-rich repeat</keyword>
<dbReference type="FunFam" id="3.30.1520.10:FF:000020">
    <property type="entry name" value="nischarin isoform X1"/>
    <property type="match status" value="1"/>
</dbReference>
<keyword evidence="13" id="KW-0472">Membrane</keyword>
<dbReference type="GO" id="GO:0005178">
    <property type="term" value="F:integrin binding"/>
    <property type="evidence" value="ECO:0007669"/>
    <property type="project" value="InterPro"/>
</dbReference>
<evidence type="ECO:0000256" key="12">
    <source>
        <dbReference type="ARBA" id="ARBA00023054"/>
    </source>
</evidence>
<feature type="region of interest" description="Disordered" evidence="19">
    <location>
        <begin position="486"/>
        <end position="505"/>
    </location>
</feature>
<keyword evidence="5" id="KW-1003">Cell membrane</keyword>
<evidence type="ECO:0000256" key="18">
    <source>
        <dbReference type="ARBA" id="ARBA00082713"/>
    </source>
</evidence>
<dbReference type="GO" id="GO:0005769">
    <property type="term" value="C:early endosome"/>
    <property type="evidence" value="ECO:0007669"/>
    <property type="project" value="UniProtKB-SubCell"/>
</dbReference>
<dbReference type="InterPro" id="IPR001611">
    <property type="entry name" value="Leu-rich_rpt"/>
</dbReference>
<dbReference type="GO" id="GO:0005886">
    <property type="term" value="C:plasma membrane"/>
    <property type="evidence" value="ECO:0007669"/>
    <property type="project" value="UniProtKB-SubCell"/>
</dbReference>
<dbReference type="Gene3D" id="3.30.1520.10">
    <property type="entry name" value="Phox-like domain"/>
    <property type="match status" value="1"/>
</dbReference>
<evidence type="ECO:0000256" key="16">
    <source>
        <dbReference type="ARBA" id="ARBA00069300"/>
    </source>
</evidence>
<dbReference type="SUPFAM" id="SSF52075">
    <property type="entry name" value="Outer arm dynein light chain 1"/>
    <property type="match status" value="1"/>
</dbReference>
<gene>
    <name evidence="21" type="primary">NISCH</name>
</gene>
<comment type="subunit">
    <text evidence="15">Homooligomer. Interacts with GRB2. Interacts with PIK3R1; probably associates with the PI3-kinase complex. Interacts with IRS4. Found in a complex with ITGA5 and PAK1. Found in a complex with LIMK1 and PAK1. Interacts with ITGA5 (via cytoplasmic domain); this interaction is direct. Interacts with PAK1 (via kinase domain); this interaction is direct and is increased upon activation of PAK1. Interacts with LIMK1 (via PDZ and kinase domain); this interaction is direct. Interacts with LIMK2; this interaction depends on LIMK2 activity. Interacts with RAC1 (activated state). Interacts with STK11; this interaction may increase STK11 activity.</text>
</comment>
<evidence type="ECO:0000256" key="3">
    <source>
        <dbReference type="ARBA" id="ARBA00004412"/>
    </source>
</evidence>
<evidence type="ECO:0000256" key="4">
    <source>
        <dbReference type="ARBA" id="ARBA00004496"/>
    </source>
</evidence>
<dbReference type="Proteomes" id="UP000016665">
    <property type="component" value="Chromosome 12"/>
</dbReference>
<keyword evidence="9" id="KW-0053">Apoptosis</keyword>
<dbReference type="InterPro" id="IPR036871">
    <property type="entry name" value="PX_dom_sf"/>
</dbReference>
<dbReference type="GeneTree" id="ENSGT00940000156494"/>
<dbReference type="Pfam" id="PF00787">
    <property type="entry name" value="PX"/>
    <property type="match status" value="1"/>
</dbReference>
<evidence type="ECO:0000256" key="15">
    <source>
        <dbReference type="ARBA" id="ARBA00065899"/>
    </source>
</evidence>
<protein>
    <recommendedName>
        <fullName evidence="16">Nischarin</fullName>
    </recommendedName>
    <alternativeName>
        <fullName evidence="17">Imidazoline receptor 1</fullName>
    </alternativeName>
    <alternativeName>
        <fullName evidence="18">Imidazoline-1 receptor</fullName>
    </alternativeName>
</protein>
<dbReference type="InterPro" id="IPR032675">
    <property type="entry name" value="LRR_dom_sf"/>
</dbReference>
<reference evidence="21" key="3">
    <citation type="submission" date="2025-09" db="UniProtKB">
        <authorList>
            <consortium name="Ensembl"/>
        </authorList>
    </citation>
    <scope>IDENTIFICATION</scope>
</reference>
<dbReference type="CDD" id="cd06875">
    <property type="entry name" value="PX_IRAS"/>
    <property type="match status" value="1"/>
</dbReference>
<dbReference type="InterPro" id="IPR057714">
    <property type="entry name" value="PH_NISCH_C"/>
</dbReference>
<evidence type="ECO:0000256" key="7">
    <source>
        <dbReference type="ARBA" id="ARBA00022553"/>
    </source>
</evidence>
<dbReference type="GO" id="GO:0006915">
    <property type="term" value="P:apoptotic process"/>
    <property type="evidence" value="ECO:0007669"/>
    <property type="project" value="UniProtKB-KW"/>
</dbReference>
<evidence type="ECO:0000256" key="17">
    <source>
        <dbReference type="ARBA" id="ARBA00075646"/>
    </source>
</evidence>
<evidence type="ECO:0000259" key="20">
    <source>
        <dbReference type="PROSITE" id="PS50195"/>
    </source>
</evidence>
<dbReference type="InterPro" id="IPR003591">
    <property type="entry name" value="Leu-rich_rpt_typical-subtyp"/>
</dbReference>
<evidence type="ECO:0000256" key="1">
    <source>
        <dbReference type="ARBA" id="ARBA00004172"/>
    </source>
</evidence>
<keyword evidence="6" id="KW-0963">Cytoplasm</keyword>
<dbReference type="FunFam" id="3.80.10.10:FF:000102">
    <property type="entry name" value="nischarin isoform X1"/>
    <property type="match status" value="1"/>
</dbReference>
<keyword evidence="10" id="KW-0677">Repeat</keyword>
<evidence type="ECO:0000256" key="19">
    <source>
        <dbReference type="SAM" id="MobiDB-lite"/>
    </source>
</evidence>
<evidence type="ECO:0000256" key="10">
    <source>
        <dbReference type="ARBA" id="ARBA00022737"/>
    </source>
</evidence>
<evidence type="ECO:0000313" key="21">
    <source>
        <dbReference type="Ensembl" id="ENSFALP00000021765.1"/>
    </source>
</evidence>
<dbReference type="SMART" id="SM00365">
    <property type="entry name" value="LRR_SD22"/>
    <property type="match status" value="5"/>
</dbReference>
<dbReference type="PRINTS" id="PR00019">
    <property type="entry name" value="LEURICHRPT"/>
</dbReference>
<dbReference type="Ensembl" id="ENSFALT00000039227.1">
    <property type="protein sequence ID" value="ENSFALP00000021765.1"/>
    <property type="gene ID" value="ENSFALG00000008935.2"/>
</dbReference>
<accession>A0A803VGA9</accession>
<evidence type="ECO:0000256" key="5">
    <source>
        <dbReference type="ARBA" id="ARBA00022475"/>
    </source>
</evidence>
<keyword evidence="12" id="KW-0175">Coiled coil</keyword>
<keyword evidence="22" id="KW-1185">Reference proteome</keyword>
<evidence type="ECO:0000313" key="22">
    <source>
        <dbReference type="Proteomes" id="UP000016665"/>
    </source>
</evidence>
<dbReference type="PROSITE" id="PS50195">
    <property type="entry name" value="PX"/>
    <property type="match status" value="1"/>
</dbReference>
<comment type="subcellular location">
    <subcellularLocation>
        <location evidence="2">Cell membrane</location>
    </subcellularLocation>
    <subcellularLocation>
        <location evidence="4">Cytoplasm</location>
    </subcellularLocation>
    <subcellularLocation>
        <location evidence="3">Early endosome</location>
    </subcellularLocation>
    <subcellularLocation>
        <location evidence="1">Recycling endosome</location>
    </subcellularLocation>
</comment>
<dbReference type="PROSITE" id="PS51450">
    <property type="entry name" value="LRR"/>
    <property type="match status" value="5"/>
</dbReference>
<organism evidence="21 22">
    <name type="scientific">Ficedula albicollis</name>
    <name type="common">Collared flycatcher</name>
    <name type="synonym">Muscicapa albicollis</name>
    <dbReference type="NCBI Taxonomy" id="59894"/>
    <lineage>
        <taxon>Eukaryota</taxon>
        <taxon>Metazoa</taxon>
        <taxon>Chordata</taxon>
        <taxon>Craniata</taxon>
        <taxon>Vertebrata</taxon>
        <taxon>Euteleostomi</taxon>
        <taxon>Archelosauria</taxon>
        <taxon>Archosauria</taxon>
        <taxon>Dinosauria</taxon>
        <taxon>Saurischia</taxon>
        <taxon>Theropoda</taxon>
        <taxon>Coelurosauria</taxon>
        <taxon>Aves</taxon>
        <taxon>Neognathae</taxon>
        <taxon>Neoaves</taxon>
        <taxon>Telluraves</taxon>
        <taxon>Australaves</taxon>
        <taxon>Passeriformes</taxon>
        <taxon>Muscicapidae</taxon>
        <taxon>Ficedula</taxon>
    </lineage>
</organism>
<evidence type="ECO:0000256" key="6">
    <source>
        <dbReference type="ARBA" id="ARBA00022490"/>
    </source>
</evidence>
<dbReference type="InterPro" id="IPR037904">
    <property type="entry name" value="Nischarin_PX"/>
</dbReference>
<dbReference type="GO" id="GO:0055037">
    <property type="term" value="C:recycling endosome"/>
    <property type="evidence" value="ECO:0007669"/>
    <property type="project" value="UniProtKB-SubCell"/>
</dbReference>
<evidence type="ECO:0000256" key="2">
    <source>
        <dbReference type="ARBA" id="ARBA00004236"/>
    </source>
</evidence>
<sequence length="1368" mass="153892">MEAAAGGEDGEEPPREARVLGSELVETYTVYIIQVSVGNHQWTVKHRYSDFHDLHEKLVSEKKIDKNLLPPKKIIGKNSKSLVEKRQKELEIYLQTLLLKFPVTAPKILSHFLHFHLYEINGITAALAEELFHKGEQLLMAGEVFTIRPLQLYAVTQQLLQGKPTCANGDAKTDLGHILDFTCRLKYLKVTGTGGPFGTSNIQEHLLPFDLSIFKSLHQIEISHCGGKLIKGLTSSKHALATLSVRFSATSMKEILVPEASEFDQWEPDDALDNSNCPVTAIIPTWRTLTTLDMSHNSISEIDDSVKLIPKIEFLDLSHNGVSLVENLQHLYNLVHLDLSYNKLTSLEGVHTKLGNIKTLNLAGNQLERLCGLNKLYSLVNLDLSNNKIEQIDEVKNIGNLPCLEKVMLSSNPLSIIPDYRTKVLAQFGDRASEVCLDNIVTTEKELDTVEVLKAIQKAKEVKYKLSNSDKRISEDSRLTAASSKSNCSSLTVRPSSPSLPRPVSSSQEIIYEETVLASSFLQSSGLTPTDHTVPQRCFEIPDSRCKIQAPASLLASCREYGGGHHVCLESSEEEHCAVPDPCSTIILPFNCMSYTATNQDFIQHLSASIVQAVQKSAPSLTENKGSPAGNSTTTDKEDGYFEMGLHEGDQTFEFSTIWDTQSSDNIAVEGVYIVKILWSFSIHIHKGLRQFASCLVLTDEMLAVFEISHQELRGNCQHIPSALKLTLCFPYTDLIEFGFLLPEICLTLKLKNSDHCLFIVSDSQNLQDFYSCLQTCCSQHYTSVLPSSTWYCGKANLQEFLCQLMELNCISAEDVEIKGCFPAYLVYGGKTDTQKVLHQPVSAGNNKEWSKNVLCSALYSSVYKSSDQSRCVVHPCWIFLTPQHLYIVKVDFSLLPGKRVGTEELGSVFKLNRIPLASLVLHPTHGATQQKGSFLDGHVLELLVGYRFVTAVFVLPHEKFHFLRIYGLLRTLLQDVKTIIIFKASSKLDAVKNHFVEANRHSQAASFCKPHLTLSSFYPSEFLMQKITEDNQIPVHLHVSVSLQYVAGLKGRALVEFFHSNIAEVENEELRHLMWSSVLFYKTPNVEVMSCVLLSTKAIYFLLDDSFIHADEHQSDFWNKENSDCENSSFHLSCCFVLKLNDLQSVNVGLFDQYFRITGKMENYELIHSSRVKFIYPNEEEIGDLAFLVAEKMDGLTNLPSLNILLYVLAFQVNHFEGSAQNTSSLQPKTLILTSSDLFLFDEDYISYPLPDFAKEPPKRDKYQLADGRRIRDLDRVLMGYQTYPQALTFVFDDVQNQDLMQNLTLDHFGETDSVPKGNSKQEGSRSREIQWYIFIPSAESREKLISLLARQWEILCGRELPLELTG</sequence>
<evidence type="ECO:0000256" key="9">
    <source>
        <dbReference type="ARBA" id="ARBA00022703"/>
    </source>
</evidence>
<dbReference type="Gene3D" id="3.80.10.10">
    <property type="entry name" value="Ribonuclease Inhibitor"/>
    <property type="match status" value="2"/>
</dbReference>
<reference evidence="21 22" key="1">
    <citation type="journal article" date="2012" name="Nature">
        <title>The genomic landscape of species divergence in Ficedula flycatchers.</title>
        <authorList>
            <person name="Ellegren H."/>
            <person name="Smeds L."/>
            <person name="Burri R."/>
            <person name="Olason P.I."/>
            <person name="Backstrom N."/>
            <person name="Kawakami T."/>
            <person name="Kunstner A."/>
            <person name="Makinen H."/>
            <person name="Nadachowska-Brzyska K."/>
            <person name="Qvarnstrom A."/>
            <person name="Uebbing S."/>
            <person name="Wolf J.B."/>
        </authorList>
    </citation>
    <scope>NUCLEOTIDE SEQUENCE [LARGE SCALE GENOMIC DNA]</scope>
</reference>
<evidence type="ECO:0000256" key="11">
    <source>
        <dbReference type="ARBA" id="ARBA00022753"/>
    </source>
</evidence>
<dbReference type="PANTHER" id="PTHR15454">
    <property type="entry name" value="NISCHARIN RELATED"/>
    <property type="match status" value="1"/>
</dbReference>
<dbReference type="GO" id="GO:0035091">
    <property type="term" value="F:phosphatidylinositol binding"/>
    <property type="evidence" value="ECO:0007669"/>
    <property type="project" value="InterPro"/>
</dbReference>
<dbReference type="SUPFAM" id="SSF64268">
    <property type="entry name" value="PX domain"/>
    <property type="match status" value="1"/>
</dbReference>
<dbReference type="SMART" id="SM00369">
    <property type="entry name" value="LRR_TYP"/>
    <property type="match status" value="4"/>
</dbReference>
<evidence type="ECO:0000256" key="14">
    <source>
        <dbReference type="ARBA" id="ARBA00023170"/>
    </source>
</evidence>
<evidence type="ECO:0000256" key="8">
    <source>
        <dbReference type="ARBA" id="ARBA00022614"/>
    </source>
</evidence>
<keyword evidence="14" id="KW-0675">Receptor</keyword>
<evidence type="ECO:0000256" key="13">
    <source>
        <dbReference type="ARBA" id="ARBA00023136"/>
    </source>
</evidence>
<keyword evidence="11" id="KW-0967">Endosome</keyword>
<feature type="compositionally biased region" description="Low complexity" evidence="19">
    <location>
        <begin position="489"/>
        <end position="505"/>
    </location>
</feature>